<evidence type="ECO:0000313" key="2">
    <source>
        <dbReference type="Proteomes" id="UP000754883"/>
    </source>
</evidence>
<name>A0A9N9Y683_9HYPO</name>
<proteinExistence type="predicted"/>
<gene>
    <name evidence="1" type="ORF">CBYS24578_00014446</name>
</gene>
<dbReference type="EMBL" id="CABFNO020001538">
    <property type="protein sequence ID" value="CAG9996260.1"/>
    <property type="molecule type" value="Genomic_DNA"/>
</dbReference>
<dbReference type="AlphaFoldDB" id="A0A9N9Y683"/>
<accession>A0A9N9Y683</accession>
<comment type="caution">
    <text evidence="1">The sequence shown here is derived from an EMBL/GenBank/DDBJ whole genome shotgun (WGS) entry which is preliminary data.</text>
</comment>
<protein>
    <submittedName>
        <fullName evidence="1">Uncharacterized protein</fullName>
    </submittedName>
</protein>
<keyword evidence="2" id="KW-1185">Reference proteome</keyword>
<evidence type="ECO:0000313" key="1">
    <source>
        <dbReference type="EMBL" id="CAG9996260.1"/>
    </source>
</evidence>
<sequence>MPDPCDGHLARCASLLLGKSLNLCYELQVVCQAFIPEAGEGSESSQVLRVGIGLEAAATATYTS</sequence>
<reference evidence="2" key="1">
    <citation type="submission" date="2019-06" db="EMBL/GenBank/DDBJ databases">
        <authorList>
            <person name="Broberg M."/>
        </authorList>
    </citation>
    <scope>NUCLEOTIDE SEQUENCE [LARGE SCALE GENOMIC DNA]</scope>
</reference>
<organism evidence="1 2">
    <name type="scientific">Clonostachys byssicola</name>
    <dbReference type="NCBI Taxonomy" id="160290"/>
    <lineage>
        <taxon>Eukaryota</taxon>
        <taxon>Fungi</taxon>
        <taxon>Dikarya</taxon>
        <taxon>Ascomycota</taxon>
        <taxon>Pezizomycotina</taxon>
        <taxon>Sordariomycetes</taxon>
        <taxon>Hypocreomycetidae</taxon>
        <taxon>Hypocreales</taxon>
        <taxon>Bionectriaceae</taxon>
        <taxon>Clonostachys</taxon>
    </lineage>
</organism>
<dbReference type="Proteomes" id="UP000754883">
    <property type="component" value="Unassembled WGS sequence"/>
</dbReference>
<reference evidence="1 2" key="2">
    <citation type="submission" date="2021-10" db="EMBL/GenBank/DDBJ databases">
        <authorList>
            <person name="Piombo E."/>
        </authorList>
    </citation>
    <scope>NUCLEOTIDE SEQUENCE [LARGE SCALE GENOMIC DNA]</scope>
</reference>